<keyword evidence="2" id="KW-1185">Reference proteome</keyword>
<protein>
    <submittedName>
        <fullName evidence="1">Uncharacterized protein</fullName>
    </submittedName>
</protein>
<dbReference type="EMBL" id="JAIQCV010000009">
    <property type="protein sequence ID" value="KAH1067180.1"/>
    <property type="molecule type" value="Genomic_DNA"/>
</dbReference>
<proteinExistence type="predicted"/>
<dbReference type="SUPFAM" id="SSF53756">
    <property type="entry name" value="UDP-Glycosyltransferase/glycogen phosphorylase"/>
    <property type="match status" value="1"/>
</dbReference>
<accession>A0A9D3ZW04</accession>
<sequence>MHVPPPVDTAAGTVHFKNPEEMLPEGFLERSQERGMLNAYMMKELGLAVVMRLDYRKGISDVVMADEIEEGVRQVMGAGSEVRKKVKKTEEIGRLL</sequence>
<evidence type="ECO:0000313" key="2">
    <source>
        <dbReference type="Proteomes" id="UP000828251"/>
    </source>
</evidence>
<evidence type="ECO:0000313" key="1">
    <source>
        <dbReference type="EMBL" id="KAH1067180.1"/>
    </source>
</evidence>
<name>A0A9D3ZW04_9ROSI</name>
<organism evidence="1 2">
    <name type="scientific">Gossypium stocksii</name>
    <dbReference type="NCBI Taxonomy" id="47602"/>
    <lineage>
        <taxon>Eukaryota</taxon>
        <taxon>Viridiplantae</taxon>
        <taxon>Streptophyta</taxon>
        <taxon>Embryophyta</taxon>
        <taxon>Tracheophyta</taxon>
        <taxon>Spermatophyta</taxon>
        <taxon>Magnoliopsida</taxon>
        <taxon>eudicotyledons</taxon>
        <taxon>Gunneridae</taxon>
        <taxon>Pentapetalae</taxon>
        <taxon>rosids</taxon>
        <taxon>malvids</taxon>
        <taxon>Malvales</taxon>
        <taxon>Malvaceae</taxon>
        <taxon>Malvoideae</taxon>
        <taxon>Gossypium</taxon>
    </lineage>
</organism>
<gene>
    <name evidence="1" type="ORF">J1N35_032167</name>
</gene>
<dbReference type="Proteomes" id="UP000828251">
    <property type="component" value="Unassembled WGS sequence"/>
</dbReference>
<dbReference type="Gene3D" id="3.40.50.2000">
    <property type="entry name" value="Glycogen Phosphorylase B"/>
    <property type="match status" value="1"/>
</dbReference>
<dbReference type="OrthoDB" id="5835829at2759"/>
<comment type="caution">
    <text evidence="1">The sequence shown here is derived from an EMBL/GenBank/DDBJ whole genome shotgun (WGS) entry which is preliminary data.</text>
</comment>
<reference evidence="1 2" key="1">
    <citation type="journal article" date="2021" name="Plant Biotechnol. J.">
        <title>Multi-omics assisted identification of the key and species-specific regulatory components of drought-tolerant mechanisms in Gossypium stocksii.</title>
        <authorList>
            <person name="Yu D."/>
            <person name="Ke L."/>
            <person name="Zhang D."/>
            <person name="Wu Y."/>
            <person name="Sun Y."/>
            <person name="Mei J."/>
            <person name="Sun J."/>
            <person name="Sun Y."/>
        </authorList>
    </citation>
    <scope>NUCLEOTIDE SEQUENCE [LARGE SCALE GENOMIC DNA]</scope>
    <source>
        <strain evidence="2">cv. E1</strain>
        <tissue evidence="1">Leaf</tissue>
    </source>
</reference>
<dbReference type="AlphaFoldDB" id="A0A9D3ZW04"/>